<accession>A0ABW8F3T6</accession>
<evidence type="ECO:0000313" key="3">
    <source>
        <dbReference type="Proteomes" id="UP001617427"/>
    </source>
</evidence>
<sequence length="230" mass="25576">MSSNVHNSFWGCIRPIGKMPIPADKRLPINASRRRFVFILLPMRWRFLLKAVSTSPMLRTKMHALHRQRTIDAIRSTSHYRDMFRRCRSPTGWLAFLLCSSKLNKHTNTGKKNMRTKTSAALLFFAAIGAAAAEETGNATDKNAPSCIDVVVNGERIPPYACLTQKLMPKETSKPPAASEMASQGIVNRPSNQLGLFNYAATSNRMGNTFGTSVYPQRPPATPAVPVFPR</sequence>
<gene>
    <name evidence="2" type="ORF">ACIPEN_19095</name>
</gene>
<dbReference type="EMBL" id="JBIUZV010000013">
    <property type="protein sequence ID" value="MFJ3047941.1"/>
    <property type="molecule type" value="Genomic_DNA"/>
</dbReference>
<reference evidence="2 3" key="1">
    <citation type="submission" date="2024-10" db="EMBL/GenBank/DDBJ databases">
        <title>The Natural Products Discovery Center: Release of the First 8490 Sequenced Strains for Exploring Actinobacteria Biosynthetic Diversity.</title>
        <authorList>
            <person name="Kalkreuter E."/>
            <person name="Kautsar S.A."/>
            <person name="Yang D."/>
            <person name="Bader C.D."/>
            <person name="Teijaro C.N."/>
            <person name="Fluegel L."/>
            <person name="Davis C.M."/>
            <person name="Simpson J.R."/>
            <person name="Lauterbach L."/>
            <person name="Steele A.D."/>
            <person name="Gui C."/>
            <person name="Meng S."/>
            <person name="Li G."/>
            <person name="Viehrig K."/>
            <person name="Ye F."/>
            <person name="Su P."/>
            <person name="Kiefer A.F."/>
            <person name="Nichols A."/>
            <person name="Cepeda A.J."/>
            <person name="Yan W."/>
            <person name="Fan B."/>
            <person name="Jiang Y."/>
            <person name="Adhikari A."/>
            <person name="Zheng C.-J."/>
            <person name="Schuster L."/>
            <person name="Cowan T.M."/>
            <person name="Smanski M.J."/>
            <person name="Chevrette M.G."/>
            <person name="De Carvalho L.P.S."/>
            <person name="Shen B."/>
        </authorList>
    </citation>
    <scope>NUCLEOTIDE SEQUENCE [LARGE SCALE GENOMIC DNA]</scope>
    <source>
        <strain evidence="2 3">NPDC087045</strain>
    </source>
</reference>
<protein>
    <submittedName>
        <fullName evidence="2">Uncharacterized protein</fullName>
    </submittedName>
</protein>
<proteinExistence type="predicted"/>
<dbReference type="Proteomes" id="UP001617427">
    <property type="component" value="Unassembled WGS sequence"/>
</dbReference>
<organism evidence="2 3">
    <name type="scientific">Herbaspirillum chlorophenolicum</name>
    <dbReference type="NCBI Taxonomy" id="211589"/>
    <lineage>
        <taxon>Bacteria</taxon>
        <taxon>Pseudomonadati</taxon>
        <taxon>Pseudomonadota</taxon>
        <taxon>Betaproteobacteria</taxon>
        <taxon>Burkholderiales</taxon>
        <taxon>Oxalobacteraceae</taxon>
        <taxon>Herbaspirillum</taxon>
    </lineage>
</organism>
<feature type="region of interest" description="Disordered" evidence="1">
    <location>
        <begin position="210"/>
        <end position="230"/>
    </location>
</feature>
<comment type="caution">
    <text evidence="2">The sequence shown here is derived from an EMBL/GenBank/DDBJ whole genome shotgun (WGS) entry which is preliminary data.</text>
</comment>
<name>A0ABW8F3T6_9BURK</name>
<feature type="compositionally biased region" description="Pro residues" evidence="1">
    <location>
        <begin position="217"/>
        <end position="230"/>
    </location>
</feature>
<evidence type="ECO:0000313" key="2">
    <source>
        <dbReference type="EMBL" id="MFJ3047941.1"/>
    </source>
</evidence>
<dbReference type="RefSeq" id="WP_402702726.1">
    <property type="nucleotide sequence ID" value="NZ_JBIUZV010000013.1"/>
</dbReference>
<evidence type="ECO:0000256" key="1">
    <source>
        <dbReference type="SAM" id="MobiDB-lite"/>
    </source>
</evidence>
<keyword evidence="3" id="KW-1185">Reference proteome</keyword>